<dbReference type="AlphaFoldDB" id="A0AAV4R5F1"/>
<reference evidence="1 2" key="1">
    <citation type="submission" date="2021-06" db="EMBL/GenBank/DDBJ databases">
        <title>Caerostris extrusa draft genome.</title>
        <authorList>
            <person name="Kono N."/>
            <person name="Arakawa K."/>
        </authorList>
    </citation>
    <scope>NUCLEOTIDE SEQUENCE [LARGE SCALE GENOMIC DNA]</scope>
</reference>
<evidence type="ECO:0000313" key="1">
    <source>
        <dbReference type="EMBL" id="GIY15846.1"/>
    </source>
</evidence>
<evidence type="ECO:0000313" key="2">
    <source>
        <dbReference type="Proteomes" id="UP001054945"/>
    </source>
</evidence>
<sequence length="138" mass="15092">MTPDIGNATAGSETRGFERRIMAWGLRLEPERVCLLWPPLALSSSHSDTGDSEITVQTAEIEGRLDTAVQKRKTGSQLVLRTMGCATSTLQSTLPWICCNGLESHLLPDCVTIKGVELTELHDVWKPLSWSAVAETLT</sequence>
<accession>A0AAV4R5F1</accession>
<protein>
    <submittedName>
        <fullName evidence="1">Uncharacterized protein</fullName>
    </submittedName>
</protein>
<dbReference type="Proteomes" id="UP001054945">
    <property type="component" value="Unassembled WGS sequence"/>
</dbReference>
<dbReference type="EMBL" id="BPLR01007289">
    <property type="protein sequence ID" value="GIY15846.1"/>
    <property type="molecule type" value="Genomic_DNA"/>
</dbReference>
<keyword evidence="2" id="KW-1185">Reference proteome</keyword>
<gene>
    <name evidence="1" type="ORF">CEXT_345501</name>
</gene>
<organism evidence="1 2">
    <name type="scientific">Caerostris extrusa</name>
    <name type="common">Bark spider</name>
    <name type="synonym">Caerostris bankana</name>
    <dbReference type="NCBI Taxonomy" id="172846"/>
    <lineage>
        <taxon>Eukaryota</taxon>
        <taxon>Metazoa</taxon>
        <taxon>Ecdysozoa</taxon>
        <taxon>Arthropoda</taxon>
        <taxon>Chelicerata</taxon>
        <taxon>Arachnida</taxon>
        <taxon>Araneae</taxon>
        <taxon>Araneomorphae</taxon>
        <taxon>Entelegynae</taxon>
        <taxon>Araneoidea</taxon>
        <taxon>Araneidae</taxon>
        <taxon>Caerostris</taxon>
    </lineage>
</organism>
<comment type="caution">
    <text evidence="1">The sequence shown here is derived from an EMBL/GenBank/DDBJ whole genome shotgun (WGS) entry which is preliminary data.</text>
</comment>
<proteinExistence type="predicted"/>
<name>A0AAV4R5F1_CAEEX</name>